<dbReference type="SUPFAM" id="SSF52777">
    <property type="entry name" value="CoA-dependent acyltransferases"/>
    <property type="match status" value="2"/>
</dbReference>
<dbReference type="GO" id="GO:0031177">
    <property type="term" value="F:phosphopantetheine binding"/>
    <property type="evidence" value="ECO:0007669"/>
    <property type="project" value="TreeGrafter"/>
</dbReference>
<reference evidence="3" key="1">
    <citation type="submission" date="2016-10" db="EMBL/GenBank/DDBJ databases">
        <authorList>
            <person name="Varghese N."/>
            <person name="Submissions S."/>
        </authorList>
    </citation>
    <scope>NUCLEOTIDE SEQUENCE [LARGE SCALE GENOMIC DNA]</scope>
    <source>
        <strain evidence="3">DSM 44260</strain>
    </source>
</reference>
<dbReference type="GO" id="GO:0008610">
    <property type="term" value="P:lipid biosynthetic process"/>
    <property type="evidence" value="ECO:0007669"/>
    <property type="project" value="UniProtKB-ARBA"/>
</dbReference>
<sequence length="559" mass="58932">MTVGQSVVATLPVRFRGARGGSGPVTLGQRNVLRWLGTDGDRSDVLPVFVELSPGHTVAEIVGALGVLVARHEALRTTFVLDSAGGPTQRVLVEGEVELQVYEAGGADLVGFVGQLVYQQLGVPFDVVTGLPLRVLVVTTGEVPTIAVLLFCHVAVDAAGAAIVGEQLRALLAGRDDLAEERGHQPLDQAEWEQSEVGRRRTRSALRYWDTRLRQVPQAMCALPPHPAGTPGNLERRMVSTAAASALRTIVGRTGASHSSVVLAAAAALLGVRTSTPDGVIVSICGNRFRSAWREYVGPLAQDALVPFTLDEDATFDEVVRQVQTTTINAYRYAQFDSVELWEVIDAVGRERGTYFHRDAVFNDLGATSASAAVDAPEDPVAALEDTTIEPMPDRTLPTAFLLTLGGVSSTAADIRLHVDTSRFPADEVDSVLLSLERLLVTAATGVVRVRDIAAVTGMAPVERAEPWQRVDSSWVDPREVGAAVAEAAGGAAVRVAVEDGRITAVVSDPAATPAGLHAGVLAALPGRPGAMAPHDYVIHDIQGRVLESGSGRPTAAAD</sequence>
<dbReference type="GO" id="GO:0009366">
    <property type="term" value="C:enterobactin synthetase complex"/>
    <property type="evidence" value="ECO:0007669"/>
    <property type="project" value="TreeGrafter"/>
</dbReference>
<dbReference type="GO" id="GO:0005829">
    <property type="term" value="C:cytosol"/>
    <property type="evidence" value="ECO:0007669"/>
    <property type="project" value="TreeGrafter"/>
</dbReference>
<dbReference type="Gene3D" id="3.30.559.10">
    <property type="entry name" value="Chloramphenicol acetyltransferase-like domain"/>
    <property type="match status" value="1"/>
</dbReference>
<name>A0A1H9KGL7_9PSEU</name>
<accession>A0A1H9KGL7</accession>
<dbReference type="InterPro" id="IPR023213">
    <property type="entry name" value="CAT-like_dom_sf"/>
</dbReference>
<dbReference type="Pfam" id="PF00668">
    <property type="entry name" value="Condensation"/>
    <property type="match status" value="1"/>
</dbReference>
<dbReference type="STRING" id="155974.SAMN04487818_101174"/>
<dbReference type="EMBL" id="FOGI01000001">
    <property type="protein sequence ID" value="SEQ98281.1"/>
    <property type="molecule type" value="Genomic_DNA"/>
</dbReference>
<evidence type="ECO:0000259" key="1">
    <source>
        <dbReference type="Pfam" id="PF00668"/>
    </source>
</evidence>
<organism evidence="2 3">
    <name type="scientific">Actinokineospora terrae</name>
    <dbReference type="NCBI Taxonomy" id="155974"/>
    <lineage>
        <taxon>Bacteria</taxon>
        <taxon>Bacillati</taxon>
        <taxon>Actinomycetota</taxon>
        <taxon>Actinomycetes</taxon>
        <taxon>Pseudonocardiales</taxon>
        <taxon>Pseudonocardiaceae</taxon>
        <taxon>Actinokineospora</taxon>
    </lineage>
</organism>
<dbReference type="RefSeq" id="WP_143073291.1">
    <property type="nucleotide sequence ID" value="NZ_FOGI01000001.1"/>
</dbReference>
<evidence type="ECO:0000313" key="2">
    <source>
        <dbReference type="EMBL" id="SEQ98281.1"/>
    </source>
</evidence>
<dbReference type="AlphaFoldDB" id="A0A1H9KGL7"/>
<dbReference type="GO" id="GO:0009239">
    <property type="term" value="P:enterobactin biosynthetic process"/>
    <property type="evidence" value="ECO:0007669"/>
    <property type="project" value="TreeGrafter"/>
</dbReference>
<dbReference type="PANTHER" id="PTHR45527:SF1">
    <property type="entry name" value="FATTY ACID SYNTHASE"/>
    <property type="match status" value="1"/>
</dbReference>
<dbReference type="Gene3D" id="3.30.559.30">
    <property type="entry name" value="Nonribosomal peptide synthetase, condensation domain"/>
    <property type="match status" value="1"/>
</dbReference>
<dbReference type="InterPro" id="IPR001242">
    <property type="entry name" value="Condensation_dom"/>
</dbReference>
<keyword evidence="3" id="KW-1185">Reference proteome</keyword>
<evidence type="ECO:0000313" key="3">
    <source>
        <dbReference type="Proteomes" id="UP000199051"/>
    </source>
</evidence>
<protein>
    <submittedName>
        <fullName evidence="2">Condensation domain-containing protein</fullName>
    </submittedName>
</protein>
<dbReference type="GO" id="GO:0043041">
    <property type="term" value="P:amino acid activation for nonribosomal peptide biosynthetic process"/>
    <property type="evidence" value="ECO:0007669"/>
    <property type="project" value="TreeGrafter"/>
</dbReference>
<dbReference type="Proteomes" id="UP000199051">
    <property type="component" value="Unassembled WGS sequence"/>
</dbReference>
<feature type="domain" description="Condensation" evidence="1">
    <location>
        <begin position="46"/>
        <end position="443"/>
    </location>
</feature>
<proteinExistence type="predicted"/>
<gene>
    <name evidence="2" type="ORF">SAMN04487818_101174</name>
</gene>
<dbReference type="GO" id="GO:0047527">
    <property type="term" value="F:2,3-dihydroxybenzoate-serine ligase activity"/>
    <property type="evidence" value="ECO:0007669"/>
    <property type="project" value="TreeGrafter"/>
</dbReference>
<dbReference type="PANTHER" id="PTHR45527">
    <property type="entry name" value="NONRIBOSOMAL PEPTIDE SYNTHETASE"/>
    <property type="match status" value="1"/>
</dbReference>